<dbReference type="PROSITE" id="PS50995">
    <property type="entry name" value="HTH_MARR_2"/>
    <property type="match status" value="1"/>
</dbReference>
<dbReference type="SUPFAM" id="SSF46785">
    <property type="entry name" value="Winged helix' DNA-binding domain"/>
    <property type="match status" value="1"/>
</dbReference>
<evidence type="ECO:0000259" key="4">
    <source>
        <dbReference type="PROSITE" id="PS50995"/>
    </source>
</evidence>
<organism evidence="5 6">
    <name type="scientific">Methylocystis rosea</name>
    <dbReference type="NCBI Taxonomy" id="173366"/>
    <lineage>
        <taxon>Bacteria</taxon>
        <taxon>Pseudomonadati</taxon>
        <taxon>Pseudomonadota</taxon>
        <taxon>Alphaproteobacteria</taxon>
        <taxon>Hyphomicrobiales</taxon>
        <taxon>Methylocystaceae</taxon>
        <taxon>Methylocystis</taxon>
    </lineage>
</organism>
<gene>
    <name evidence="5" type="ORF">EHO51_18990</name>
</gene>
<keyword evidence="5" id="KW-0614">Plasmid</keyword>
<dbReference type="KEGG" id="mros:EHO51_18990"/>
<dbReference type="RefSeq" id="WP_124740411.1">
    <property type="nucleotide sequence ID" value="NZ_CP034087.1"/>
</dbReference>
<dbReference type="Pfam" id="PF12802">
    <property type="entry name" value="MarR_2"/>
    <property type="match status" value="1"/>
</dbReference>
<evidence type="ECO:0000256" key="1">
    <source>
        <dbReference type="ARBA" id="ARBA00023015"/>
    </source>
</evidence>
<dbReference type="Proteomes" id="UP000273982">
    <property type="component" value="Plasmid pGW6_1"/>
</dbReference>
<accession>A0A3G8MA85</accession>
<protein>
    <submittedName>
        <fullName evidence="5">MarR family transcriptional regulator</fullName>
    </submittedName>
</protein>
<sequence length="169" mass="18429">MPQPKRTPGGDAVTDLVLDLFRLNNQLLSAGDRLIAPLGLTSARWQILGAIVAADYPQPVAWLARNLGAHRQNVQRIINDLAKEGLVGFETNPHHRRAQLVVLTKKGKQIFNAAMRLQAPWSDSLADGLTAKDIETAHRVMLALRQNLNAKDDADDGDRNPAVSSIFGA</sequence>
<geneLocation type="plasmid" evidence="6">
    <name>pgw6_1</name>
</geneLocation>
<dbReference type="InterPro" id="IPR036390">
    <property type="entry name" value="WH_DNA-bd_sf"/>
</dbReference>
<dbReference type="Gene3D" id="1.10.10.10">
    <property type="entry name" value="Winged helix-like DNA-binding domain superfamily/Winged helix DNA-binding domain"/>
    <property type="match status" value="1"/>
</dbReference>
<name>A0A3G8MA85_9HYPH</name>
<keyword evidence="2" id="KW-0238">DNA-binding</keyword>
<dbReference type="GO" id="GO:0003700">
    <property type="term" value="F:DNA-binding transcription factor activity"/>
    <property type="evidence" value="ECO:0007669"/>
    <property type="project" value="InterPro"/>
</dbReference>
<evidence type="ECO:0000256" key="2">
    <source>
        <dbReference type="ARBA" id="ARBA00023125"/>
    </source>
</evidence>
<keyword evidence="1" id="KW-0805">Transcription regulation</keyword>
<feature type="domain" description="HTH marR-type" evidence="4">
    <location>
        <begin position="13"/>
        <end position="146"/>
    </location>
</feature>
<proteinExistence type="predicted"/>
<dbReference type="InterPro" id="IPR000835">
    <property type="entry name" value="HTH_MarR-typ"/>
</dbReference>
<dbReference type="InterPro" id="IPR036388">
    <property type="entry name" value="WH-like_DNA-bd_sf"/>
</dbReference>
<dbReference type="EMBL" id="CP034087">
    <property type="protein sequence ID" value="AZG78903.1"/>
    <property type="molecule type" value="Genomic_DNA"/>
</dbReference>
<evidence type="ECO:0000313" key="6">
    <source>
        <dbReference type="Proteomes" id="UP000273982"/>
    </source>
</evidence>
<evidence type="ECO:0000256" key="3">
    <source>
        <dbReference type="ARBA" id="ARBA00023163"/>
    </source>
</evidence>
<dbReference type="PANTHER" id="PTHR42756">
    <property type="entry name" value="TRANSCRIPTIONAL REGULATOR, MARR"/>
    <property type="match status" value="1"/>
</dbReference>
<dbReference type="GO" id="GO:0003677">
    <property type="term" value="F:DNA binding"/>
    <property type="evidence" value="ECO:0007669"/>
    <property type="project" value="UniProtKB-KW"/>
</dbReference>
<dbReference type="SMART" id="SM00347">
    <property type="entry name" value="HTH_MARR"/>
    <property type="match status" value="1"/>
</dbReference>
<dbReference type="PANTHER" id="PTHR42756:SF1">
    <property type="entry name" value="TRANSCRIPTIONAL REPRESSOR OF EMRAB OPERON"/>
    <property type="match status" value="1"/>
</dbReference>
<keyword evidence="3" id="KW-0804">Transcription</keyword>
<reference evidence="5 6" key="1">
    <citation type="submission" date="2018-11" db="EMBL/GenBank/DDBJ databases">
        <title>Genome squencing of methanotrophic bacteria isolated from alkaline groundwater in Korea.</title>
        <authorList>
            <person name="Nguyen L.N."/>
        </authorList>
    </citation>
    <scope>NUCLEOTIDE SEQUENCE [LARGE SCALE GENOMIC DNA]</scope>
    <source>
        <strain evidence="5 6">GW6</strain>
        <plasmid evidence="6">pgw6_1</plasmid>
    </source>
</reference>
<evidence type="ECO:0000313" key="5">
    <source>
        <dbReference type="EMBL" id="AZG78903.1"/>
    </source>
</evidence>
<dbReference type="AlphaFoldDB" id="A0A3G8MA85"/>